<keyword evidence="9" id="KW-1185">Reference proteome</keyword>
<keyword evidence="2 7" id="KW-0662">Pyridine nucleotide biosynthesis</keyword>
<evidence type="ECO:0000256" key="5">
    <source>
        <dbReference type="ARBA" id="ARBA00023002"/>
    </source>
</evidence>
<dbReference type="Gene3D" id="2.60.120.10">
    <property type="entry name" value="Jelly Rolls"/>
    <property type="match status" value="1"/>
</dbReference>
<evidence type="ECO:0000256" key="1">
    <source>
        <dbReference type="ARBA" id="ARBA00002752"/>
    </source>
</evidence>
<feature type="binding site" evidence="7">
    <location>
        <position position="47"/>
    </location>
    <ligand>
        <name>O2</name>
        <dbReference type="ChEBI" id="CHEBI:15379"/>
    </ligand>
</feature>
<evidence type="ECO:0000256" key="2">
    <source>
        <dbReference type="ARBA" id="ARBA00022642"/>
    </source>
</evidence>
<keyword evidence="5 7" id="KW-0560">Oxidoreductase</keyword>
<organism evidence="8 9">
    <name type="scientific">Sphingomonas cavernae</name>
    <dbReference type="NCBI Taxonomy" id="2320861"/>
    <lineage>
        <taxon>Bacteria</taxon>
        <taxon>Pseudomonadati</taxon>
        <taxon>Pseudomonadota</taxon>
        <taxon>Alphaproteobacteria</taxon>
        <taxon>Sphingomonadales</taxon>
        <taxon>Sphingomonadaceae</taxon>
        <taxon>Sphingomonas</taxon>
    </lineage>
</organism>
<evidence type="ECO:0000313" key="9">
    <source>
        <dbReference type="Proteomes" id="UP000286100"/>
    </source>
</evidence>
<name>A0A418WUP6_9SPHN</name>
<evidence type="ECO:0000256" key="6">
    <source>
        <dbReference type="ARBA" id="ARBA00023004"/>
    </source>
</evidence>
<dbReference type="AlphaFoldDB" id="A0A418WUP6"/>
<dbReference type="NCBIfam" id="NF009763">
    <property type="entry name" value="PRK13264.1"/>
    <property type="match status" value="1"/>
</dbReference>
<dbReference type="GO" id="GO:0000334">
    <property type="term" value="F:3-hydroxyanthranilate 3,4-dioxygenase activity"/>
    <property type="evidence" value="ECO:0007669"/>
    <property type="project" value="UniProtKB-UniRule"/>
</dbReference>
<comment type="cofactor">
    <cofactor evidence="7">
        <name>Fe(2+)</name>
        <dbReference type="ChEBI" id="CHEBI:29033"/>
    </cofactor>
    <text evidence="7">Binds 2 Fe(2+) ions per subunit.</text>
</comment>
<keyword evidence="3 7" id="KW-0479">Metal-binding</keyword>
<comment type="function">
    <text evidence="1 7">Catalyzes the oxidative ring opening of 3-hydroxyanthranilate to 2-amino-3-carboxymuconate semialdehyde, which spontaneously cyclizes to quinolinate.</text>
</comment>
<protein>
    <recommendedName>
        <fullName evidence="7">3-hydroxyanthranilate 3,4-dioxygenase</fullName>
        <ecNumber evidence="7">1.13.11.6</ecNumber>
    </recommendedName>
    <alternativeName>
        <fullName evidence="7">3-hydroxyanthranilate oxygenase</fullName>
        <shortName evidence="7">3-HAO</shortName>
    </alternativeName>
    <alternativeName>
        <fullName evidence="7">3-hydroxyanthranilic acid dioxygenase</fullName>
        <shortName evidence="7">HAD</shortName>
    </alternativeName>
</protein>
<accession>A0A418WUP6</accession>
<dbReference type="UniPathway" id="UPA00253">
    <property type="reaction ID" value="UER00330"/>
</dbReference>
<keyword evidence="6 7" id="KW-0408">Iron</keyword>
<feature type="binding site" evidence="7">
    <location>
        <position position="125"/>
    </location>
    <ligand>
        <name>Fe cation</name>
        <dbReference type="ChEBI" id="CHEBI:24875"/>
        <label>2</label>
    </ligand>
</feature>
<dbReference type="HAMAP" id="MF_00825">
    <property type="entry name" value="3_HAO"/>
    <property type="match status" value="1"/>
</dbReference>
<feature type="binding site" evidence="7">
    <location>
        <position position="57"/>
    </location>
    <ligand>
        <name>Fe cation</name>
        <dbReference type="ChEBI" id="CHEBI:24875"/>
        <label>1</label>
        <note>catalytic</note>
    </ligand>
</feature>
<gene>
    <name evidence="7" type="primary">nbaC</name>
    <name evidence="8" type="ORF">D3876_00065</name>
</gene>
<dbReference type="PANTHER" id="PTHR15497:SF1">
    <property type="entry name" value="3-HYDROXYANTHRANILATE 3,4-DIOXYGENASE"/>
    <property type="match status" value="1"/>
</dbReference>
<comment type="subunit">
    <text evidence="7">Homodimer.</text>
</comment>
<dbReference type="Proteomes" id="UP000286100">
    <property type="component" value="Unassembled WGS sequence"/>
</dbReference>
<dbReference type="GO" id="GO:0043420">
    <property type="term" value="P:anthranilate metabolic process"/>
    <property type="evidence" value="ECO:0007669"/>
    <property type="project" value="UniProtKB-UniRule"/>
</dbReference>
<dbReference type="SUPFAM" id="SSF51182">
    <property type="entry name" value="RmlC-like cupins"/>
    <property type="match status" value="1"/>
</dbReference>
<dbReference type="PANTHER" id="PTHR15497">
    <property type="entry name" value="3-HYDROXYANTHRANILATE 3,4-DIOXYGENASE"/>
    <property type="match status" value="1"/>
</dbReference>
<sequence>MLTYGLPFNFQAWIEQHRDLLKPPVGNAQIWQNADFIVTIVGGPNARTDYHVDPCEEFFYQMQGDMNLRLWENGSPRDLPIREGDIFLLPPGVPHSPQRPVPGSIGLVIERQRPEGMLDAFQWYCDDCGEIVHRVEVQLKSIVADLPPLFQRFYDSEELRTCGACGTVHPGKA</sequence>
<feature type="binding site" evidence="7">
    <location>
        <position position="162"/>
    </location>
    <ligand>
        <name>Fe cation</name>
        <dbReference type="ChEBI" id="CHEBI:24875"/>
        <label>2</label>
    </ligand>
</feature>
<comment type="caution">
    <text evidence="8">The sequence shown here is derived from an EMBL/GenBank/DDBJ whole genome shotgun (WGS) entry which is preliminary data.</text>
</comment>
<dbReference type="InterPro" id="IPR014710">
    <property type="entry name" value="RmlC-like_jellyroll"/>
</dbReference>
<dbReference type="InterPro" id="IPR010329">
    <property type="entry name" value="3hydroanth_dOase"/>
</dbReference>
<dbReference type="GO" id="GO:0008198">
    <property type="term" value="F:ferrous iron binding"/>
    <property type="evidence" value="ECO:0007669"/>
    <property type="project" value="UniProtKB-UniRule"/>
</dbReference>
<dbReference type="OrthoDB" id="5002379at2"/>
<feature type="binding site" evidence="7">
    <location>
        <position position="51"/>
    </location>
    <ligand>
        <name>Fe cation</name>
        <dbReference type="ChEBI" id="CHEBI:24875"/>
        <label>1</label>
        <note>catalytic</note>
    </ligand>
</feature>
<comment type="similarity">
    <text evidence="7">Belongs to the 3-HAO family.</text>
</comment>
<feature type="binding site" evidence="7">
    <location>
        <position position="57"/>
    </location>
    <ligand>
        <name>substrate</name>
    </ligand>
</feature>
<evidence type="ECO:0000256" key="3">
    <source>
        <dbReference type="ARBA" id="ARBA00022723"/>
    </source>
</evidence>
<feature type="binding site" evidence="7">
    <location>
        <position position="128"/>
    </location>
    <ligand>
        <name>Fe cation</name>
        <dbReference type="ChEBI" id="CHEBI:24875"/>
        <label>2</label>
    </ligand>
</feature>
<evidence type="ECO:0000313" key="8">
    <source>
        <dbReference type="EMBL" id="RJF96385.1"/>
    </source>
</evidence>
<proteinExistence type="inferred from homology"/>
<evidence type="ECO:0000256" key="4">
    <source>
        <dbReference type="ARBA" id="ARBA00022964"/>
    </source>
</evidence>
<dbReference type="CDD" id="cd06123">
    <property type="entry name" value="cupin_HAO"/>
    <property type="match status" value="1"/>
</dbReference>
<comment type="pathway">
    <text evidence="7">Cofactor biosynthesis; NAD(+) biosynthesis; quinolinate from L-kynurenine: step 3/3.</text>
</comment>
<comment type="catalytic activity">
    <reaction evidence="7">
        <text>3-hydroxyanthranilate + O2 = (2Z,4Z)-2-amino-3-carboxymuconate 6-semialdehyde</text>
        <dbReference type="Rhea" id="RHEA:17953"/>
        <dbReference type="ChEBI" id="CHEBI:15379"/>
        <dbReference type="ChEBI" id="CHEBI:36559"/>
        <dbReference type="ChEBI" id="CHEBI:77612"/>
        <dbReference type="EC" id="1.13.11.6"/>
    </reaction>
</comment>
<dbReference type="InterPro" id="IPR011051">
    <property type="entry name" value="RmlC_Cupin_sf"/>
</dbReference>
<dbReference type="GO" id="GO:0009435">
    <property type="term" value="P:NAD+ biosynthetic process"/>
    <property type="evidence" value="ECO:0007669"/>
    <property type="project" value="UniProtKB-UniPathway"/>
</dbReference>
<evidence type="ECO:0000256" key="7">
    <source>
        <dbReference type="HAMAP-Rule" id="MF_00825"/>
    </source>
</evidence>
<keyword evidence="4 7" id="KW-0223">Dioxygenase</keyword>
<dbReference type="NCBIfam" id="TIGR03037">
    <property type="entry name" value="anthran_nbaC"/>
    <property type="match status" value="1"/>
</dbReference>
<feature type="binding site" evidence="7">
    <location>
        <position position="95"/>
    </location>
    <ligand>
        <name>Fe cation</name>
        <dbReference type="ChEBI" id="CHEBI:24875"/>
        <label>1</label>
        <note>catalytic</note>
    </ligand>
</feature>
<dbReference type="EC" id="1.13.11.6" evidence="7"/>
<dbReference type="RefSeq" id="WP_119759107.1">
    <property type="nucleotide sequence ID" value="NZ_QYUM01000001.1"/>
</dbReference>
<feature type="binding site" evidence="7">
    <location>
        <position position="110"/>
    </location>
    <ligand>
        <name>substrate</name>
    </ligand>
</feature>
<dbReference type="GO" id="GO:0019805">
    <property type="term" value="P:quinolinate biosynthetic process"/>
    <property type="evidence" value="ECO:0007669"/>
    <property type="project" value="UniProtKB-UniRule"/>
</dbReference>
<feature type="binding site" evidence="7">
    <location>
        <position position="99"/>
    </location>
    <ligand>
        <name>substrate</name>
    </ligand>
</feature>
<feature type="binding site" evidence="7">
    <location>
        <position position="165"/>
    </location>
    <ligand>
        <name>Fe cation</name>
        <dbReference type="ChEBI" id="CHEBI:24875"/>
        <label>2</label>
    </ligand>
</feature>
<dbReference type="Pfam" id="PF06052">
    <property type="entry name" value="3-HAO"/>
    <property type="match status" value="1"/>
</dbReference>
<reference evidence="8 9" key="1">
    <citation type="submission" date="2018-09" db="EMBL/GenBank/DDBJ databases">
        <authorList>
            <person name="Zhu H."/>
        </authorList>
    </citation>
    <scope>NUCLEOTIDE SEQUENCE [LARGE SCALE GENOMIC DNA]</scope>
    <source>
        <strain evidence="8 9">K2R01-6</strain>
    </source>
</reference>
<dbReference type="EMBL" id="QYUM01000001">
    <property type="protein sequence ID" value="RJF96385.1"/>
    <property type="molecule type" value="Genomic_DNA"/>
</dbReference>
<dbReference type="GO" id="GO:0006569">
    <property type="term" value="P:L-tryptophan catabolic process"/>
    <property type="evidence" value="ECO:0007669"/>
    <property type="project" value="UniProtKB-UniRule"/>
</dbReference>